<dbReference type="GO" id="GO:0016491">
    <property type="term" value="F:oxidoreductase activity"/>
    <property type="evidence" value="ECO:0007669"/>
    <property type="project" value="UniProtKB-KW"/>
</dbReference>
<dbReference type="KEGG" id="brv:CFK39_10125"/>
<proteinExistence type="inferred from homology"/>
<reference evidence="6" key="1">
    <citation type="submission" date="2017-07" db="EMBL/GenBank/DDBJ databases">
        <title>Brachybacterium sp. VR2415.</title>
        <authorList>
            <person name="Tak E.J."/>
            <person name="Bae J.-W."/>
        </authorList>
    </citation>
    <scope>NUCLEOTIDE SEQUENCE [LARGE SCALE GENOMIC DNA]</scope>
    <source>
        <strain evidence="6">VR2415</strain>
    </source>
</reference>
<dbReference type="Proteomes" id="UP000198398">
    <property type="component" value="Chromosome"/>
</dbReference>
<dbReference type="SUPFAM" id="SSF51735">
    <property type="entry name" value="NAD(P)-binding Rossmann-fold domains"/>
    <property type="match status" value="1"/>
</dbReference>
<sequence>MGPGGGAGVRRWAQTRAPPARLCEDHPMRIALIGGKGGVGSSLVEAWRAEHELTVLDRSTVPLPGVREVVGEADDPEALTAALEGAEAVVHLAAHLPHGSEAEQLPGTAAAIGVNVGSVLLAMRLARCLGAGSFVHISSLDVFARYGESPIPAGALPDATALYGLSKRLAEQALRLSVEGPAPTAEEGPLTITSLRLAFPTTAEAWPRWVTPLREEQAEPVLHTLEDGTPISSLHPEDLAAAVLAALRRERGGAYEAIAVTAAAHSIADDSAARLLDWQPRNVLGE</sequence>
<dbReference type="PANTHER" id="PTHR43103:SF5">
    <property type="entry name" value="4-EPIMERASE, PUTATIVE (AFU_ORTHOLOGUE AFUA_7G00360)-RELATED"/>
    <property type="match status" value="1"/>
</dbReference>
<evidence type="ECO:0000256" key="2">
    <source>
        <dbReference type="ARBA" id="ARBA00023002"/>
    </source>
</evidence>
<feature type="domain" description="NAD-dependent epimerase/dehydratase" evidence="4">
    <location>
        <begin position="31"/>
        <end position="256"/>
    </location>
</feature>
<dbReference type="EMBL" id="CP022316">
    <property type="protein sequence ID" value="ASK66113.1"/>
    <property type="molecule type" value="Genomic_DNA"/>
</dbReference>
<protein>
    <recommendedName>
        <fullName evidence="4">NAD-dependent epimerase/dehydratase domain-containing protein</fullName>
    </recommendedName>
</protein>
<dbReference type="InterPro" id="IPR036291">
    <property type="entry name" value="NAD(P)-bd_dom_sf"/>
</dbReference>
<evidence type="ECO:0000259" key="4">
    <source>
        <dbReference type="Pfam" id="PF01370"/>
    </source>
</evidence>
<keyword evidence="2" id="KW-0560">Oxidoreductase</keyword>
<keyword evidence="6" id="KW-1185">Reference proteome</keyword>
<name>A0A220UEH8_9MICO</name>
<gene>
    <name evidence="5" type="ORF">CFK39_10125</name>
</gene>
<comment type="similarity">
    <text evidence="1">Belongs to the NAD(P)-dependent epimerase/dehydratase family.</text>
</comment>
<evidence type="ECO:0000256" key="1">
    <source>
        <dbReference type="ARBA" id="ARBA00007637"/>
    </source>
</evidence>
<dbReference type="Pfam" id="PF01370">
    <property type="entry name" value="Epimerase"/>
    <property type="match status" value="1"/>
</dbReference>
<dbReference type="AlphaFoldDB" id="A0A220UEH8"/>
<dbReference type="Gene3D" id="3.40.50.720">
    <property type="entry name" value="NAD(P)-binding Rossmann-like Domain"/>
    <property type="match status" value="1"/>
</dbReference>
<accession>A0A220UEH8</accession>
<evidence type="ECO:0000313" key="5">
    <source>
        <dbReference type="EMBL" id="ASK66113.1"/>
    </source>
</evidence>
<dbReference type="PANTHER" id="PTHR43103">
    <property type="entry name" value="NUCLEOSIDE-DIPHOSPHATE-SUGAR EPIMERASE"/>
    <property type="match status" value="1"/>
</dbReference>
<keyword evidence="3" id="KW-0520">NAD</keyword>
<dbReference type="InterPro" id="IPR001509">
    <property type="entry name" value="Epimerase_deHydtase"/>
</dbReference>
<organism evidence="5 6">
    <name type="scientific">Brachybacterium avium</name>
    <dbReference type="NCBI Taxonomy" id="2017485"/>
    <lineage>
        <taxon>Bacteria</taxon>
        <taxon>Bacillati</taxon>
        <taxon>Actinomycetota</taxon>
        <taxon>Actinomycetes</taxon>
        <taxon>Micrococcales</taxon>
        <taxon>Dermabacteraceae</taxon>
        <taxon>Brachybacterium</taxon>
    </lineage>
</organism>
<evidence type="ECO:0000313" key="6">
    <source>
        <dbReference type="Proteomes" id="UP000198398"/>
    </source>
</evidence>
<evidence type="ECO:0000256" key="3">
    <source>
        <dbReference type="ARBA" id="ARBA00023027"/>
    </source>
</evidence>